<feature type="non-terminal residue" evidence="2">
    <location>
        <position position="208"/>
    </location>
</feature>
<accession>A0AAV2HME1</accession>
<dbReference type="EMBL" id="CAXITT010000177">
    <property type="protein sequence ID" value="CAL1534625.1"/>
    <property type="molecule type" value="Genomic_DNA"/>
</dbReference>
<gene>
    <name evidence="2" type="ORF">GSLYS_00008585001</name>
</gene>
<feature type="compositionally biased region" description="Basic and acidic residues" evidence="1">
    <location>
        <begin position="78"/>
        <end position="97"/>
    </location>
</feature>
<protein>
    <submittedName>
        <fullName evidence="2">Uncharacterized protein</fullName>
    </submittedName>
</protein>
<comment type="caution">
    <text evidence="2">The sequence shown here is derived from an EMBL/GenBank/DDBJ whole genome shotgun (WGS) entry which is preliminary data.</text>
</comment>
<feature type="region of interest" description="Disordered" evidence="1">
    <location>
        <begin position="1"/>
        <end position="142"/>
    </location>
</feature>
<name>A0AAV2HME1_LYMST</name>
<feature type="compositionally biased region" description="Acidic residues" evidence="1">
    <location>
        <begin position="121"/>
        <end position="132"/>
    </location>
</feature>
<sequence>MSWREQDNFIVESAENPEPEEDSDLPVRLWQNVEEMELRTEEEGPEDDLGMTHQVSIASSHSDFISHNSPATAGTNELNHDTYVENDSIREEAHEPSVSEDGGPNVNRDNESLNVVKEGAAEDSFEQDEETAAPECENNVKHETCSESDGQLIHNNIISSNLELNDSYLYQSFGEKKLTDNIELDNHANEENIQLREQSCSDNLTLSQ</sequence>
<evidence type="ECO:0000256" key="1">
    <source>
        <dbReference type="SAM" id="MobiDB-lite"/>
    </source>
</evidence>
<dbReference type="AlphaFoldDB" id="A0AAV2HME1"/>
<feature type="compositionally biased region" description="Polar residues" evidence="1">
    <location>
        <begin position="53"/>
        <end position="77"/>
    </location>
</feature>
<evidence type="ECO:0000313" key="3">
    <source>
        <dbReference type="Proteomes" id="UP001497497"/>
    </source>
</evidence>
<keyword evidence="3" id="KW-1185">Reference proteome</keyword>
<organism evidence="2 3">
    <name type="scientific">Lymnaea stagnalis</name>
    <name type="common">Great pond snail</name>
    <name type="synonym">Helix stagnalis</name>
    <dbReference type="NCBI Taxonomy" id="6523"/>
    <lineage>
        <taxon>Eukaryota</taxon>
        <taxon>Metazoa</taxon>
        <taxon>Spiralia</taxon>
        <taxon>Lophotrochozoa</taxon>
        <taxon>Mollusca</taxon>
        <taxon>Gastropoda</taxon>
        <taxon>Heterobranchia</taxon>
        <taxon>Euthyneura</taxon>
        <taxon>Panpulmonata</taxon>
        <taxon>Hygrophila</taxon>
        <taxon>Lymnaeoidea</taxon>
        <taxon>Lymnaeidae</taxon>
        <taxon>Lymnaea</taxon>
    </lineage>
</organism>
<feature type="compositionally biased region" description="Acidic residues" evidence="1">
    <location>
        <begin position="15"/>
        <end position="24"/>
    </location>
</feature>
<dbReference type="Proteomes" id="UP001497497">
    <property type="component" value="Unassembled WGS sequence"/>
</dbReference>
<reference evidence="2 3" key="1">
    <citation type="submission" date="2024-04" db="EMBL/GenBank/DDBJ databases">
        <authorList>
            <consortium name="Genoscope - CEA"/>
            <person name="William W."/>
        </authorList>
    </citation>
    <scope>NUCLEOTIDE SEQUENCE [LARGE SCALE GENOMIC DNA]</scope>
</reference>
<proteinExistence type="predicted"/>
<evidence type="ECO:0000313" key="2">
    <source>
        <dbReference type="EMBL" id="CAL1534625.1"/>
    </source>
</evidence>